<keyword evidence="2" id="KW-0472">Membrane</keyword>
<evidence type="ECO:0000313" key="5">
    <source>
        <dbReference type="EMBL" id="TDX58985.1"/>
    </source>
</evidence>
<dbReference type="SMART" id="SM00332">
    <property type="entry name" value="PP2Cc"/>
    <property type="match status" value="1"/>
</dbReference>
<feature type="domain" description="PPM-type phosphatase" evidence="4">
    <location>
        <begin position="7"/>
        <end position="238"/>
    </location>
</feature>
<keyword evidence="2" id="KW-1133">Transmembrane helix</keyword>
<dbReference type="InterPro" id="IPR011990">
    <property type="entry name" value="TPR-like_helical_dom_sf"/>
</dbReference>
<dbReference type="RefSeq" id="WP_134114600.1">
    <property type="nucleotide sequence ID" value="NZ_SOEG01000002.1"/>
</dbReference>
<dbReference type="SMART" id="SM00331">
    <property type="entry name" value="PP2C_SIG"/>
    <property type="match status" value="1"/>
</dbReference>
<feature type="coiled-coil region" evidence="1">
    <location>
        <begin position="599"/>
        <end position="626"/>
    </location>
</feature>
<gene>
    <name evidence="5" type="ORF">C7959_102123</name>
</gene>
<evidence type="ECO:0000256" key="2">
    <source>
        <dbReference type="SAM" id="Phobius"/>
    </source>
</evidence>
<sequence length="650" mass="75860">MRKENSKILTNFVTEPGNFKKNRDYFAYVELDDMVCWVLADGLDSAQDILSAELVAGSILNEFTEKPSMKRRAVKRYIKHANQALINESRIIKLHSTVLVVVSDYTSFVVGSVGNTRLYHFRKGKILTKTKDQSVAQMMLEVDKIKEKELNQHKERNNLTNYLGQKGTIKINISKKQQLKDDDTLLMCTSGFWENSRDNEISDVIKEASDVEEITENLEDNILSKANNTLDNYTMVSLAIKKAFKEKVGKKRSYKKIATILIPILILTGGFFTYKKIKNVKAMKTARIKKEKMKLKRLAGAIKNEKEGNKLYQEKQYEEALKKYQQVKLTYAQVKSERKLEAINQKIDTIKMIITGQNLEEEGDEKFNSQEYKEALSKYNKAQLTYLKIKDYSLEEIESKISKSEIILKGVRYEEEADVFFKSDKFMLAKEKYTIALQIYTKNNLSQKEKAVEERIIEAEKMIQQGDKLKRARAIELEGDNLFQAEDFKQANLKYLEAKVIYSGLNMTEKINKINNKINKVSVTKLSKEAREYEELGDMCMQSEEKNYDEAIFNYRQAKKIYSKINMTKRIEKTDYKINNAIIVQKYTQAEEYEAIADKNFKEEEYEEAISNYEQANNIYSEINKDKDCQRIEDKIKETKEKKKKFLFFF</sequence>
<proteinExistence type="predicted"/>
<accession>A0A4R8HFU2</accession>
<dbReference type="Gene3D" id="3.60.40.10">
    <property type="entry name" value="PPM-type phosphatase domain"/>
    <property type="match status" value="1"/>
</dbReference>
<dbReference type="InterPro" id="IPR036457">
    <property type="entry name" value="PPM-type-like_dom_sf"/>
</dbReference>
<dbReference type="SUPFAM" id="SSF81606">
    <property type="entry name" value="PP2C-like"/>
    <property type="match status" value="1"/>
</dbReference>
<evidence type="ECO:0000256" key="1">
    <source>
        <dbReference type="SAM" id="Coils"/>
    </source>
</evidence>
<evidence type="ECO:0000259" key="4">
    <source>
        <dbReference type="SMART" id="SM00332"/>
    </source>
</evidence>
<comment type="caution">
    <text evidence="5">The sequence shown here is derived from an EMBL/GenBank/DDBJ whole genome shotgun (WGS) entry which is preliminary data.</text>
</comment>
<feature type="domain" description="PPM-type phosphatase" evidence="3">
    <location>
        <begin position="13"/>
        <end position="240"/>
    </location>
</feature>
<protein>
    <submittedName>
        <fullName evidence="5">Serine/threonine protein phosphatase PrpC</fullName>
    </submittedName>
</protein>
<keyword evidence="6" id="KW-1185">Reference proteome</keyword>
<dbReference type="InterPro" id="IPR001932">
    <property type="entry name" value="PPM-type_phosphatase-like_dom"/>
</dbReference>
<dbReference type="EMBL" id="SOEG01000002">
    <property type="protein sequence ID" value="TDX58985.1"/>
    <property type="molecule type" value="Genomic_DNA"/>
</dbReference>
<dbReference type="Proteomes" id="UP000295832">
    <property type="component" value="Unassembled WGS sequence"/>
</dbReference>
<dbReference type="STRING" id="926561.GCA_000379025_01955"/>
<reference evidence="5 6" key="1">
    <citation type="submission" date="2019-03" db="EMBL/GenBank/DDBJ databases">
        <title>Subsurface microbial communities from deep shales in Ohio and West Virginia, USA.</title>
        <authorList>
            <person name="Wrighton K."/>
        </authorList>
    </citation>
    <scope>NUCLEOTIDE SEQUENCE [LARGE SCALE GENOMIC DNA]</scope>
    <source>
        <strain evidence="5 6">MSL 6dP</strain>
    </source>
</reference>
<keyword evidence="2" id="KW-0812">Transmembrane</keyword>
<dbReference type="SUPFAM" id="SSF48452">
    <property type="entry name" value="TPR-like"/>
    <property type="match status" value="1"/>
</dbReference>
<dbReference type="AlphaFoldDB" id="A0A4R8HFU2"/>
<feature type="transmembrane region" description="Helical" evidence="2">
    <location>
        <begin position="257"/>
        <end position="274"/>
    </location>
</feature>
<organism evidence="5 6">
    <name type="scientific">Orenia marismortui</name>
    <dbReference type="NCBI Taxonomy" id="46469"/>
    <lineage>
        <taxon>Bacteria</taxon>
        <taxon>Bacillati</taxon>
        <taxon>Bacillota</taxon>
        <taxon>Clostridia</taxon>
        <taxon>Halanaerobiales</taxon>
        <taxon>Halobacteroidaceae</taxon>
        <taxon>Orenia</taxon>
    </lineage>
</organism>
<evidence type="ECO:0000259" key="3">
    <source>
        <dbReference type="SMART" id="SM00331"/>
    </source>
</evidence>
<evidence type="ECO:0000313" key="6">
    <source>
        <dbReference type="Proteomes" id="UP000295832"/>
    </source>
</evidence>
<name>A0A4R8HFU2_9FIRM</name>
<keyword evidence="1" id="KW-0175">Coiled coil</keyword>